<comment type="caution">
    <text evidence="3">The sequence shown here is derived from an EMBL/GenBank/DDBJ whole genome shotgun (WGS) entry which is preliminary data.</text>
</comment>
<dbReference type="InterPro" id="IPR024071">
    <property type="entry name" value="S-Me-THD_C_sf"/>
</dbReference>
<protein>
    <submittedName>
        <fullName evidence="3">DUF917 domain-containing protein</fullName>
    </submittedName>
</protein>
<dbReference type="InterPro" id="IPR010318">
    <property type="entry name" value="S-Me-THD_N"/>
</dbReference>
<gene>
    <name evidence="3" type="ORF">GCM10010411_28930</name>
</gene>
<name>A0ABN3PMR9_9ACTN</name>
<reference evidence="3 4" key="1">
    <citation type="journal article" date="2019" name="Int. J. Syst. Evol. Microbiol.">
        <title>The Global Catalogue of Microorganisms (GCM) 10K type strain sequencing project: providing services to taxonomists for standard genome sequencing and annotation.</title>
        <authorList>
            <consortium name="The Broad Institute Genomics Platform"/>
            <consortium name="The Broad Institute Genome Sequencing Center for Infectious Disease"/>
            <person name="Wu L."/>
            <person name="Ma J."/>
        </authorList>
    </citation>
    <scope>NUCLEOTIDE SEQUENCE [LARGE SCALE GENOMIC DNA]</scope>
    <source>
        <strain evidence="3 4">JCM 6833</strain>
    </source>
</reference>
<evidence type="ECO:0000259" key="2">
    <source>
        <dbReference type="Pfam" id="PF20906"/>
    </source>
</evidence>
<dbReference type="RefSeq" id="WP_344541179.1">
    <property type="nucleotide sequence ID" value="NZ_BAAATD010000003.1"/>
</dbReference>
<feature type="domain" description="S-Me-THD N-terminal" evidence="1">
    <location>
        <begin position="9"/>
        <end position="163"/>
    </location>
</feature>
<dbReference type="InterPro" id="IPR048350">
    <property type="entry name" value="S-Me-THD-like_C"/>
</dbReference>
<proteinExistence type="predicted"/>
<dbReference type="EMBL" id="BAAATD010000003">
    <property type="protein sequence ID" value="GAA2593982.1"/>
    <property type="molecule type" value="Genomic_DNA"/>
</dbReference>
<accession>A0ABN3PMR9</accession>
<dbReference type="Gene3D" id="3.40.1610.10">
    <property type="entry name" value="CV3147-like domain"/>
    <property type="match status" value="1"/>
</dbReference>
<dbReference type="Gene3D" id="2.40.390.10">
    <property type="entry name" value="CV3147-like"/>
    <property type="match status" value="1"/>
</dbReference>
<dbReference type="SUPFAM" id="SSF160991">
    <property type="entry name" value="CV3147-like"/>
    <property type="match status" value="1"/>
</dbReference>
<keyword evidence="4" id="KW-1185">Reference proteome</keyword>
<dbReference type="Proteomes" id="UP001501509">
    <property type="component" value="Unassembled WGS sequence"/>
</dbReference>
<organism evidence="3 4">
    <name type="scientific">Actinomadura fulvescens</name>
    <dbReference type="NCBI Taxonomy" id="46160"/>
    <lineage>
        <taxon>Bacteria</taxon>
        <taxon>Bacillati</taxon>
        <taxon>Actinomycetota</taxon>
        <taxon>Actinomycetes</taxon>
        <taxon>Streptosporangiales</taxon>
        <taxon>Thermomonosporaceae</taxon>
        <taxon>Actinomadura</taxon>
    </lineage>
</organism>
<dbReference type="Pfam" id="PF20906">
    <property type="entry name" value="S-Me-THD_C"/>
    <property type="match status" value="1"/>
</dbReference>
<sequence>MTLLDATTLPAYARGCAVLGSGGGGPVGVALATALQAVADHGPVRVVRAEDLDGDALVMPCGIIGSPAVANERIGGGTEAEVLRETVERLHGTPVAALMSSEIGGSNGCLAAAWAARLGLPLVDADAMGRAFPRMDQNAMELAGIAPTPCVLTDERGRTVILDRVDGRWLERLARGVLESFGGQAATSEYALRAGQVRTAAIPGSVSRALAIGTALAGGVPDAPDGGLDRLITGKISTVDRTGAGAGTATAALVEGLGGDAGRLLRLEAQSEYLAVYEDGRPLTLVPDIIAVLDTRTAAAIDVERLRYGLRVSVLALPCAPVWNTPAGRRLAGPAAFGLADGTPEASS</sequence>
<evidence type="ECO:0000313" key="3">
    <source>
        <dbReference type="EMBL" id="GAA2593982.1"/>
    </source>
</evidence>
<dbReference type="Pfam" id="PF06032">
    <property type="entry name" value="S-Me-THD_N"/>
    <property type="match status" value="1"/>
</dbReference>
<feature type="domain" description="S-Me-THD-like C-terminal" evidence="2">
    <location>
        <begin position="167"/>
        <end position="339"/>
    </location>
</feature>
<dbReference type="InterPro" id="IPR027479">
    <property type="entry name" value="S-Me-THD_N_sf"/>
</dbReference>
<evidence type="ECO:0000313" key="4">
    <source>
        <dbReference type="Proteomes" id="UP001501509"/>
    </source>
</evidence>
<evidence type="ECO:0000259" key="1">
    <source>
        <dbReference type="Pfam" id="PF06032"/>
    </source>
</evidence>